<keyword evidence="3" id="KW-1185">Reference proteome</keyword>
<dbReference type="Proteomes" id="UP000024635">
    <property type="component" value="Unassembled WGS sequence"/>
</dbReference>
<feature type="compositionally biased region" description="Polar residues" evidence="1">
    <location>
        <begin position="22"/>
        <end position="42"/>
    </location>
</feature>
<feature type="compositionally biased region" description="Polar residues" evidence="1">
    <location>
        <begin position="97"/>
        <end position="122"/>
    </location>
</feature>
<evidence type="ECO:0000313" key="2">
    <source>
        <dbReference type="EMBL" id="EYB87258.1"/>
    </source>
</evidence>
<name>A0A016S9B7_9BILA</name>
<reference evidence="3" key="1">
    <citation type="journal article" date="2015" name="Nat. Genet.">
        <title>The genome and transcriptome of the zoonotic hookworm Ancylostoma ceylanicum identify infection-specific gene families.</title>
        <authorList>
            <person name="Schwarz E.M."/>
            <person name="Hu Y."/>
            <person name="Antoshechkin I."/>
            <person name="Miller M.M."/>
            <person name="Sternberg P.W."/>
            <person name="Aroian R.V."/>
        </authorList>
    </citation>
    <scope>NUCLEOTIDE SEQUENCE</scope>
    <source>
        <strain evidence="3">HY135</strain>
    </source>
</reference>
<gene>
    <name evidence="2" type="primary">Acey_s0266.g717</name>
    <name evidence="2" type="ORF">Y032_0266g717</name>
</gene>
<evidence type="ECO:0000313" key="3">
    <source>
        <dbReference type="Proteomes" id="UP000024635"/>
    </source>
</evidence>
<accession>A0A016S9B7</accession>
<feature type="region of interest" description="Disordered" evidence="1">
    <location>
        <begin position="22"/>
        <end position="153"/>
    </location>
</feature>
<organism evidence="2 3">
    <name type="scientific">Ancylostoma ceylanicum</name>
    <dbReference type="NCBI Taxonomy" id="53326"/>
    <lineage>
        <taxon>Eukaryota</taxon>
        <taxon>Metazoa</taxon>
        <taxon>Ecdysozoa</taxon>
        <taxon>Nematoda</taxon>
        <taxon>Chromadorea</taxon>
        <taxon>Rhabditida</taxon>
        <taxon>Rhabditina</taxon>
        <taxon>Rhabditomorpha</taxon>
        <taxon>Strongyloidea</taxon>
        <taxon>Ancylostomatidae</taxon>
        <taxon>Ancylostomatinae</taxon>
        <taxon>Ancylostoma</taxon>
    </lineage>
</organism>
<proteinExistence type="predicted"/>
<protein>
    <submittedName>
        <fullName evidence="2">Uncharacterized protein</fullName>
    </submittedName>
</protein>
<dbReference type="OrthoDB" id="10450024at2759"/>
<dbReference type="EMBL" id="JARK01001602">
    <property type="protein sequence ID" value="EYB87258.1"/>
    <property type="molecule type" value="Genomic_DNA"/>
</dbReference>
<comment type="caution">
    <text evidence="2">The sequence shown here is derived from an EMBL/GenBank/DDBJ whole genome shotgun (WGS) entry which is preliminary data.</text>
</comment>
<sequence length="434" mass="48416">METPKTSHISVAPACKSRALQTLKTPNGSGKQVATQCDTAPTNGKRRRGRPRKDSPPRNSDNGRNGCVSRPSCIRYSYPIPEPPNARNQCKAENRSTKSNGETGRCSQKRSVSPSSFTQTAKTVKRSRKRSAPSPSPSDIIKVVDYSPKRSPPSLSASNFLILWCAVLRYVGLFFSLEEERSAAGVSSGYGNVGRSRHEGPPIAAIQRKRYLVEMFDSMLPTEICDGRVDLQELVNKMSRFLADLLDSAGLWDFQGRRDIDHNHHYMAEPSRALAPTSQIAFEALQIIIVQNLLTPTRRSYNLPYQPQNSSSNGGHLLDNVRMISEGREENYGLGAFQDANIRALLPNTPVYSAARLRNLVHSNGTAMTERENTEIVPVEKLDPHQLQLLQEKGFRLVTLDVPEDRRSLTNMQRMALADMCDENTTEKPKSMKY</sequence>
<evidence type="ECO:0000256" key="1">
    <source>
        <dbReference type="SAM" id="MobiDB-lite"/>
    </source>
</evidence>
<dbReference type="AlphaFoldDB" id="A0A016S9B7"/>